<evidence type="ECO:0008006" key="3">
    <source>
        <dbReference type="Google" id="ProtNLM"/>
    </source>
</evidence>
<name>A0ABV7UMJ8_9HYPH</name>
<keyword evidence="2" id="KW-1185">Reference proteome</keyword>
<gene>
    <name evidence="1" type="ORF">ACFONL_20060</name>
</gene>
<proteinExistence type="predicted"/>
<dbReference type="RefSeq" id="WP_191318749.1">
    <property type="nucleotide sequence ID" value="NZ_BNCG01000004.1"/>
</dbReference>
<evidence type="ECO:0000313" key="1">
    <source>
        <dbReference type="EMBL" id="MFC3639639.1"/>
    </source>
</evidence>
<sequence>MILKAQVWFMREGAAWAGSGGLPGRGDPDAPEAVGRVLVGSDWSAFHERKDDGHLTLLTHGASPPNGCVMIENAWHDDSQLAEIVDDLRLRLGPFHVLRLVACHGAEGGAASLASKLSERLPGLRIHAFEGEATAITTESLRRILGEKTGRTITLPGQALPAFRGLVLQVSAPGQPFRPSGREVIFQAGAQLEHARPYSWEQLPGRVRRADCDVRHFAGSLDYFREAAAGGLM</sequence>
<reference evidence="2" key="1">
    <citation type="journal article" date="2019" name="Int. J. Syst. Evol. Microbiol.">
        <title>The Global Catalogue of Microorganisms (GCM) 10K type strain sequencing project: providing services to taxonomists for standard genome sequencing and annotation.</title>
        <authorList>
            <consortium name="The Broad Institute Genomics Platform"/>
            <consortium name="The Broad Institute Genome Sequencing Center for Infectious Disease"/>
            <person name="Wu L."/>
            <person name="Ma J."/>
        </authorList>
    </citation>
    <scope>NUCLEOTIDE SEQUENCE [LARGE SCALE GENOMIC DNA]</scope>
    <source>
        <strain evidence="2">KCTC 42282</strain>
    </source>
</reference>
<protein>
    <recommendedName>
        <fullName evidence="3">DUF4347 domain-containing protein</fullName>
    </recommendedName>
</protein>
<dbReference type="Proteomes" id="UP001595704">
    <property type="component" value="Unassembled WGS sequence"/>
</dbReference>
<comment type="caution">
    <text evidence="1">The sequence shown here is derived from an EMBL/GenBank/DDBJ whole genome shotgun (WGS) entry which is preliminary data.</text>
</comment>
<accession>A0ABV7UMJ8</accession>
<dbReference type="EMBL" id="JBHRYC010000098">
    <property type="protein sequence ID" value="MFC3639639.1"/>
    <property type="molecule type" value="Genomic_DNA"/>
</dbReference>
<evidence type="ECO:0000313" key="2">
    <source>
        <dbReference type="Proteomes" id="UP001595704"/>
    </source>
</evidence>
<organism evidence="1 2">
    <name type="scientific">Camelimonas fluminis</name>
    <dbReference type="NCBI Taxonomy" id="1576911"/>
    <lineage>
        <taxon>Bacteria</taxon>
        <taxon>Pseudomonadati</taxon>
        <taxon>Pseudomonadota</taxon>
        <taxon>Alphaproteobacteria</taxon>
        <taxon>Hyphomicrobiales</taxon>
        <taxon>Chelatococcaceae</taxon>
        <taxon>Camelimonas</taxon>
    </lineage>
</organism>